<accession>A0A432W3A1</accession>
<dbReference type="GO" id="GO:0004000">
    <property type="term" value="F:adenosine deaminase activity"/>
    <property type="evidence" value="ECO:0007669"/>
    <property type="project" value="UniProtKB-ARBA"/>
</dbReference>
<evidence type="ECO:0000256" key="2">
    <source>
        <dbReference type="ARBA" id="ARBA00006676"/>
    </source>
</evidence>
<dbReference type="InterPro" id="IPR032466">
    <property type="entry name" value="Metal_Hydrolase"/>
</dbReference>
<dbReference type="AlphaFoldDB" id="A0A432W3A1"/>
<sequence length="426" mass="47952">MSSSTANAKGATKNPAHTTYSLDFIREIPKADIHLHLDGSLRPEGLIEMAKRSKIELPSYTVEGLKELVFKDKYQNLGEYLNGFQYTCSVLRDLENMEQSAYELAMDNLEEGVNYIEVRFAPQLLMDPTVGIGFDEVMHAVNNGLAKAKAEYNSLPDVGLSPGLKPPFEYGIINCAMRSFGKKGFSPYYTQLFSLLRDHDSMDVIKAAAMELIRASVRMRDEEGLPIVGLDIAGQENGYPAHKFKEVYEYAHQNFLLKTVHAGEAYGAESIFEALTTCYADRLGHGYSLFSPEMIEDSKITDKEGYSQSLASYIADRRIAIEVCLTSNLQTNPAIGDIKNHNFRHMLDHRIATVICTDNRLVSNTTVSNEYKLALDNFPVPLKRLKDMVAYGFKKNFFPGTYVDKRAYAKHTLEYFDVVAHKYGFI</sequence>
<evidence type="ECO:0000256" key="3">
    <source>
        <dbReference type="ARBA" id="ARBA00012784"/>
    </source>
</evidence>
<dbReference type="InterPro" id="IPR006330">
    <property type="entry name" value="Ado/ade_deaminase"/>
</dbReference>
<keyword evidence="5" id="KW-0378">Hydrolase</keyword>
<comment type="similarity">
    <text evidence="2">Belongs to the metallo-dependent hydrolases superfamily. Adenosine and AMP deaminases family.</text>
</comment>
<dbReference type="PANTHER" id="PTHR11409">
    <property type="entry name" value="ADENOSINE DEAMINASE"/>
    <property type="match status" value="1"/>
</dbReference>
<reference evidence="9" key="1">
    <citation type="journal article" date="2018" name="Front. Microbiol.">
        <title>Genome-Based Analysis Reveals the Taxonomy and Diversity of the Family Idiomarinaceae.</title>
        <authorList>
            <person name="Liu Y."/>
            <person name="Lai Q."/>
            <person name="Shao Z."/>
        </authorList>
    </citation>
    <scope>NUCLEOTIDE SEQUENCE [LARGE SCALE GENOMIC DNA]</scope>
    <source>
        <strain evidence="9">GBPy7</strain>
    </source>
</reference>
<evidence type="ECO:0000313" key="8">
    <source>
        <dbReference type="EMBL" id="RUO23684.1"/>
    </source>
</evidence>
<dbReference type="Gene3D" id="3.20.20.140">
    <property type="entry name" value="Metal-dependent hydrolases"/>
    <property type="match status" value="1"/>
</dbReference>
<dbReference type="GO" id="GO:0006154">
    <property type="term" value="P:adenosine catabolic process"/>
    <property type="evidence" value="ECO:0007669"/>
    <property type="project" value="TreeGrafter"/>
</dbReference>
<comment type="caution">
    <text evidence="8">The sequence shown here is derived from an EMBL/GenBank/DDBJ whole genome shotgun (WGS) entry which is preliminary data.</text>
</comment>
<evidence type="ECO:0000256" key="4">
    <source>
        <dbReference type="ARBA" id="ARBA00022723"/>
    </source>
</evidence>
<dbReference type="GO" id="GO:0060169">
    <property type="term" value="P:negative regulation of adenosine receptor signaling pathway"/>
    <property type="evidence" value="ECO:0007669"/>
    <property type="project" value="TreeGrafter"/>
</dbReference>
<dbReference type="SUPFAM" id="SSF51556">
    <property type="entry name" value="Metallo-dependent hydrolases"/>
    <property type="match status" value="1"/>
</dbReference>
<dbReference type="Pfam" id="PF00962">
    <property type="entry name" value="A_deaminase"/>
    <property type="match status" value="1"/>
</dbReference>
<evidence type="ECO:0000259" key="7">
    <source>
        <dbReference type="Pfam" id="PF00962"/>
    </source>
</evidence>
<keyword evidence="6" id="KW-0862">Zinc</keyword>
<keyword evidence="9" id="KW-1185">Reference proteome</keyword>
<gene>
    <name evidence="8" type="ORF">CWE08_02055</name>
</gene>
<dbReference type="Proteomes" id="UP000288395">
    <property type="component" value="Unassembled WGS sequence"/>
</dbReference>
<evidence type="ECO:0000256" key="5">
    <source>
        <dbReference type="ARBA" id="ARBA00022801"/>
    </source>
</evidence>
<dbReference type="OrthoDB" id="105475at2"/>
<dbReference type="PANTHER" id="PTHR11409:SF43">
    <property type="entry name" value="ADENOSINE DEAMINASE"/>
    <property type="match status" value="1"/>
</dbReference>
<dbReference type="GO" id="GO:0005829">
    <property type="term" value="C:cytosol"/>
    <property type="evidence" value="ECO:0007669"/>
    <property type="project" value="TreeGrafter"/>
</dbReference>
<keyword evidence="4" id="KW-0479">Metal-binding</keyword>
<dbReference type="InterPro" id="IPR001365">
    <property type="entry name" value="A_deaminase_dom"/>
</dbReference>
<dbReference type="GO" id="GO:0043103">
    <property type="term" value="P:hypoxanthine salvage"/>
    <property type="evidence" value="ECO:0007669"/>
    <property type="project" value="TreeGrafter"/>
</dbReference>
<dbReference type="GO" id="GO:0046103">
    <property type="term" value="P:inosine biosynthetic process"/>
    <property type="evidence" value="ECO:0007669"/>
    <property type="project" value="TreeGrafter"/>
</dbReference>
<evidence type="ECO:0000313" key="9">
    <source>
        <dbReference type="Proteomes" id="UP000288395"/>
    </source>
</evidence>
<feature type="domain" description="Adenosine deaminase" evidence="7">
    <location>
        <begin position="29"/>
        <end position="399"/>
    </location>
</feature>
<name>A0A432W3A1_9GAMM</name>
<dbReference type="GO" id="GO:0009897">
    <property type="term" value="C:external side of plasma membrane"/>
    <property type="evidence" value="ECO:0007669"/>
    <property type="project" value="TreeGrafter"/>
</dbReference>
<dbReference type="EMBL" id="PIPJ01000001">
    <property type="protein sequence ID" value="RUO23684.1"/>
    <property type="molecule type" value="Genomic_DNA"/>
</dbReference>
<comment type="cofactor">
    <cofactor evidence="1">
        <name>Zn(2+)</name>
        <dbReference type="ChEBI" id="CHEBI:29105"/>
    </cofactor>
</comment>
<proteinExistence type="inferred from homology"/>
<dbReference type="GO" id="GO:0046872">
    <property type="term" value="F:metal ion binding"/>
    <property type="evidence" value="ECO:0007669"/>
    <property type="project" value="UniProtKB-KW"/>
</dbReference>
<evidence type="ECO:0000256" key="6">
    <source>
        <dbReference type="ARBA" id="ARBA00022833"/>
    </source>
</evidence>
<dbReference type="EC" id="3.5.4.4" evidence="3"/>
<evidence type="ECO:0000256" key="1">
    <source>
        <dbReference type="ARBA" id="ARBA00001947"/>
    </source>
</evidence>
<protein>
    <recommendedName>
        <fullName evidence="3">adenosine deaminase</fullName>
        <ecNumber evidence="3">3.5.4.4</ecNumber>
    </recommendedName>
</protein>
<organism evidence="8 9">
    <name type="scientific">Aliidiomarina iranensis</name>
    <dbReference type="NCBI Taxonomy" id="1434071"/>
    <lineage>
        <taxon>Bacteria</taxon>
        <taxon>Pseudomonadati</taxon>
        <taxon>Pseudomonadota</taxon>
        <taxon>Gammaproteobacteria</taxon>
        <taxon>Alteromonadales</taxon>
        <taxon>Idiomarinaceae</taxon>
        <taxon>Aliidiomarina</taxon>
    </lineage>
</organism>